<keyword evidence="2" id="KW-0732">Signal</keyword>
<reference evidence="3 4" key="1">
    <citation type="journal article" date="2021" name="Elife">
        <title>Chloroplast acquisition without the gene transfer in kleptoplastic sea slugs, Plakobranchus ocellatus.</title>
        <authorList>
            <person name="Maeda T."/>
            <person name="Takahashi S."/>
            <person name="Yoshida T."/>
            <person name="Shimamura S."/>
            <person name="Takaki Y."/>
            <person name="Nagai Y."/>
            <person name="Toyoda A."/>
            <person name="Suzuki Y."/>
            <person name="Arimoto A."/>
            <person name="Ishii H."/>
            <person name="Satoh N."/>
            <person name="Nishiyama T."/>
            <person name="Hasebe M."/>
            <person name="Maruyama T."/>
            <person name="Minagawa J."/>
            <person name="Obokata J."/>
            <person name="Shigenobu S."/>
        </authorList>
    </citation>
    <scope>NUCLEOTIDE SEQUENCE [LARGE SCALE GENOMIC DNA]</scope>
</reference>
<organism evidence="3 4">
    <name type="scientific">Elysia marginata</name>
    <dbReference type="NCBI Taxonomy" id="1093978"/>
    <lineage>
        <taxon>Eukaryota</taxon>
        <taxon>Metazoa</taxon>
        <taxon>Spiralia</taxon>
        <taxon>Lophotrochozoa</taxon>
        <taxon>Mollusca</taxon>
        <taxon>Gastropoda</taxon>
        <taxon>Heterobranchia</taxon>
        <taxon>Euthyneura</taxon>
        <taxon>Panpulmonata</taxon>
        <taxon>Sacoglossa</taxon>
        <taxon>Placobranchoidea</taxon>
        <taxon>Plakobranchidae</taxon>
        <taxon>Elysia</taxon>
    </lineage>
</organism>
<evidence type="ECO:0000313" key="4">
    <source>
        <dbReference type="Proteomes" id="UP000762676"/>
    </source>
</evidence>
<accession>A0AAV4FAE5</accession>
<gene>
    <name evidence="3" type="ORF">ElyMa_002061400</name>
</gene>
<feature type="region of interest" description="Disordered" evidence="1">
    <location>
        <begin position="44"/>
        <end position="71"/>
    </location>
</feature>
<keyword evidence="4" id="KW-1185">Reference proteome</keyword>
<dbReference type="EMBL" id="BMAT01004187">
    <property type="protein sequence ID" value="GFR69976.1"/>
    <property type="molecule type" value="Genomic_DNA"/>
</dbReference>
<feature type="signal peptide" evidence="2">
    <location>
        <begin position="1"/>
        <end position="19"/>
    </location>
</feature>
<protein>
    <recommendedName>
        <fullName evidence="5">Cytochrome c domain-containing protein</fullName>
    </recommendedName>
</protein>
<name>A0AAV4FAE5_9GAST</name>
<evidence type="ECO:0000313" key="3">
    <source>
        <dbReference type="EMBL" id="GFR69976.1"/>
    </source>
</evidence>
<evidence type="ECO:0000256" key="1">
    <source>
        <dbReference type="SAM" id="MobiDB-lite"/>
    </source>
</evidence>
<dbReference type="Proteomes" id="UP000762676">
    <property type="component" value="Unassembled WGS sequence"/>
</dbReference>
<feature type="chain" id="PRO_5043763909" description="Cytochrome c domain-containing protein" evidence="2">
    <location>
        <begin position="20"/>
        <end position="104"/>
    </location>
</feature>
<dbReference type="AlphaFoldDB" id="A0AAV4FAE5"/>
<sequence length="104" mass="10734">MESSYKVLALMLIAFCTSGLPVEGTLHTAVGRIACNTCHVGPGHVTATTAAPGPGGADSPPSSVTSPDRASHVRELTIKIAESSSEASSLVNQVRNVFKKTIPF</sequence>
<evidence type="ECO:0008006" key="5">
    <source>
        <dbReference type="Google" id="ProtNLM"/>
    </source>
</evidence>
<proteinExistence type="predicted"/>
<evidence type="ECO:0000256" key="2">
    <source>
        <dbReference type="SAM" id="SignalP"/>
    </source>
</evidence>
<feature type="compositionally biased region" description="Low complexity" evidence="1">
    <location>
        <begin position="44"/>
        <end position="64"/>
    </location>
</feature>
<comment type="caution">
    <text evidence="3">The sequence shown here is derived from an EMBL/GenBank/DDBJ whole genome shotgun (WGS) entry which is preliminary data.</text>
</comment>